<evidence type="ECO:0000313" key="2">
    <source>
        <dbReference type="Proteomes" id="UP001148786"/>
    </source>
</evidence>
<gene>
    <name evidence="1" type="ORF">NLJ89_g8632</name>
</gene>
<protein>
    <submittedName>
        <fullName evidence="1">Uncharacterized protein</fullName>
    </submittedName>
</protein>
<accession>A0A9W8MUB2</accession>
<proteinExistence type="predicted"/>
<comment type="caution">
    <text evidence="1">The sequence shown here is derived from an EMBL/GenBank/DDBJ whole genome shotgun (WGS) entry which is preliminary data.</text>
</comment>
<reference evidence="1" key="1">
    <citation type="submission" date="2022-07" db="EMBL/GenBank/DDBJ databases">
        <title>Genome Sequence of Agrocybe chaxingu.</title>
        <authorList>
            <person name="Buettner E."/>
        </authorList>
    </citation>
    <scope>NUCLEOTIDE SEQUENCE</scope>
    <source>
        <strain evidence="1">MP-N11</strain>
    </source>
</reference>
<name>A0A9W8MUB2_9AGAR</name>
<evidence type="ECO:0000313" key="1">
    <source>
        <dbReference type="EMBL" id="KAJ3502999.1"/>
    </source>
</evidence>
<sequence>MQDIGGLWYKKLEHLCCVADVCVCDNATWTFSSYHPRFAILSLPTSSQHQRTQPMPYEGLGRTCCLSTPSESPCKRWYSKAVRIEDLDNPRPLEEGDVDDDRARRITETQAWDLADSKGNA</sequence>
<dbReference type="EMBL" id="JANKHO010001202">
    <property type="protein sequence ID" value="KAJ3502999.1"/>
    <property type="molecule type" value="Genomic_DNA"/>
</dbReference>
<keyword evidence="2" id="KW-1185">Reference proteome</keyword>
<dbReference type="Proteomes" id="UP001148786">
    <property type="component" value="Unassembled WGS sequence"/>
</dbReference>
<dbReference type="AlphaFoldDB" id="A0A9W8MUB2"/>
<organism evidence="1 2">
    <name type="scientific">Agrocybe chaxingu</name>
    <dbReference type="NCBI Taxonomy" id="84603"/>
    <lineage>
        <taxon>Eukaryota</taxon>
        <taxon>Fungi</taxon>
        <taxon>Dikarya</taxon>
        <taxon>Basidiomycota</taxon>
        <taxon>Agaricomycotina</taxon>
        <taxon>Agaricomycetes</taxon>
        <taxon>Agaricomycetidae</taxon>
        <taxon>Agaricales</taxon>
        <taxon>Agaricineae</taxon>
        <taxon>Strophariaceae</taxon>
        <taxon>Agrocybe</taxon>
    </lineage>
</organism>